<dbReference type="Gene3D" id="3.30.40.10">
    <property type="entry name" value="Zinc/RING finger domain, C3HC4 (zinc finger)"/>
    <property type="match status" value="1"/>
</dbReference>
<comment type="caution">
    <text evidence="10">The sequence shown here is derived from an EMBL/GenBank/DDBJ whole genome shotgun (WGS) entry which is preliminary data.</text>
</comment>
<keyword evidence="6" id="KW-0833">Ubl conjugation pathway</keyword>
<name>A0ABD3BCW4_9LAMI</name>
<dbReference type="Pfam" id="PF13639">
    <property type="entry name" value="zf-RING_2"/>
    <property type="match status" value="1"/>
</dbReference>
<reference evidence="11" key="1">
    <citation type="journal article" date="2024" name="IScience">
        <title>Strigolactones Initiate the Formation of Haustorium-like Structures in Castilleja.</title>
        <authorList>
            <person name="Buerger M."/>
            <person name="Peterson D."/>
            <person name="Chory J."/>
        </authorList>
    </citation>
    <scope>NUCLEOTIDE SEQUENCE [LARGE SCALE GENOMIC DNA]</scope>
</reference>
<gene>
    <name evidence="10" type="ORF">CASFOL_040892</name>
</gene>
<accession>A0ABD3BCW4</accession>
<protein>
    <recommendedName>
        <fullName evidence="2">RING-type E3 ubiquitin transferase</fullName>
        <ecNumber evidence="2">2.3.2.27</ecNumber>
    </recommendedName>
</protein>
<dbReference type="SUPFAM" id="SSF57850">
    <property type="entry name" value="RING/U-box"/>
    <property type="match status" value="1"/>
</dbReference>
<evidence type="ECO:0000256" key="6">
    <source>
        <dbReference type="ARBA" id="ARBA00022786"/>
    </source>
</evidence>
<evidence type="ECO:0000256" key="8">
    <source>
        <dbReference type="PROSITE-ProRule" id="PRU00175"/>
    </source>
</evidence>
<dbReference type="EC" id="2.3.2.27" evidence="2"/>
<dbReference type="SMART" id="SM00184">
    <property type="entry name" value="RING"/>
    <property type="match status" value="1"/>
</dbReference>
<dbReference type="GO" id="GO:0061630">
    <property type="term" value="F:ubiquitin protein ligase activity"/>
    <property type="evidence" value="ECO:0007669"/>
    <property type="project" value="UniProtKB-EC"/>
</dbReference>
<keyword evidence="5 8" id="KW-0863">Zinc-finger</keyword>
<dbReference type="Proteomes" id="UP001632038">
    <property type="component" value="Unassembled WGS sequence"/>
</dbReference>
<dbReference type="InterPro" id="IPR045191">
    <property type="entry name" value="MBR1/2-like"/>
</dbReference>
<dbReference type="PANTHER" id="PTHR22937">
    <property type="entry name" value="E3 UBIQUITIN-PROTEIN LIGASE RNF165"/>
    <property type="match status" value="1"/>
</dbReference>
<proteinExistence type="predicted"/>
<evidence type="ECO:0000256" key="1">
    <source>
        <dbReference type="ARBA" id="ARBA00000900"/>
    </source>
</evidence>
<feature type="domain" description="RING-type" evidence="9">
    <location>
        <begin position="155"/>
        <end position="197"/>
    </location>
</feature>
<comment type="catalytic activity">
    <reaction evidence="1">
        <text>S-ubiquitinyl-[E2 ubiquitin-conjugating enzyme]-L-cysteine + [acceptor protein]-L-lysine = [E2 ubiquitin-conjugating enzyme]-L-cysteine + N(6)-ubiquitinyl-[acceptor protein]-L-lysine.</text>
        <dbReference type="EC" id="2.3.2.27"/>
    </reaction>
</comment>
<keyword evidence="11" id="KW-1185">Reference proteome</keyword>
<evidence type="ECO:0000256" key="4">
    <source>
        <dbReference type="ARBA" id="ARBA00022723"/>
    </source>
</evidence>
<dbReference type="EMBL" id="JAVIJP010000100">
    <property type="protein sequence ID" value="KAL3615231.1"/>
    <property type="molecule type" value="Genomic_DNA"/>
</dbReference>
<evidence type="ECO:0000256" key="7">
    <source>
        <dbReference type="ARBA" id="ARBA00022833"/>
    </source>
</evidence>
<dbReference type="InterPro" id="IPR013083">
    <property type="entry name" value="Znf_RING/FYVE/PHD"/>
</dbReference>
<evidence type="ECO:0000313" key="11">
    <source>
        <dbReference type="Proteomes" id="UP001632038"/>
    </source>
</evidence>
<evidence type="ECO:0000259" key="9">
    <source>
        <dbReference type="PROSITE" id="PS50089"/>
    </source>
</evidence>
<dbReference type="PROSITE" id="PS50089">
    <property type="entry name" value="ZF_RING_2"/>
    <property type="match status" value="1"/>
</dbReference>
<dbReference type="PANTHER" id="PTHR22937:SF65">
    <property type="entry name" value="E3 UBIQUITIN-PROTEIN LIGASE ARK2C"/>
    <property type="match status" value="1"/>
</dbReference>
<keyword evidence="4" id="KW-0479">Metal-binding</keyword>
<sequence length="207" mass="24411">MAVFQSPVAVNNAYYSMYTSYSHNPTTEAINMGYQNAAIFGYVHAGYALMYSQYWVPLYYYLQYQPQPCYDHSWILNAQEEEDDDNDEIELSEEELREWDLLDREIVFYDAIDDDNGLSEETITKHLNIRDCHHHHHHHHHHHQHHHQHHHDQICVVCQECLFEEDEKVATLDCGHDFHAGCIKSWLMIKNSCPLCKATGIYTPVYS</sequence>
<evidence type="ECO:0000313" key="10">
    <source>
        <dbReference type="EMBL" id="KAL3615231.1"/>
    </source>
</evidence>
<evidence type="ECO:0000256" key="3">
    <source>
        <dbReference type="ARBA" id="ARBA00022679"/>
    </source>
</evidence>
<dbReference type="AlphaFoldDB" id="A0ABD3BCW4"/>
<dbReference type="InterPro" id="IPR001841">
    <property type="entry name" value="Znf_RING"/>
</dbReference>
<evidence type="ECO:0000256" key="2">
    <source>
        <dbReference type="ARBA" id="ARBA00012483"/>
    </source>
</evidence>
<evidence type="ECO:0000256" key="5">
    <source>
        <dbReference type="ARBA" id="ARBA00022771"/>
    </source>
</evidence>
<keyword evidence="3" id="KW-0808">Transferase</keyword>
<dbReference type="GO" id="GO:0008270">
    <property type="term" value="F:zinc ion binding"/>
    <property type="evidence" value="ECO:0007669"/>
    <property type="project" value="UniProtKB-KW"/>
</dbReference>
<organism evidence="10 11">
    <name type="scientific">Castilleja foliolosa</name>
    <dbReference type="NCBI Taxonomy" id="1961234"/>
    <lineage>
        <taxon>Eukaryota</taxon>
        <taxon>Viridiplantae</taxon>
        <taxon>Streptophyta</taxon>
        <taxon>Embryophyta</taxon>
        <taxon>Tracheophyta</taxon>
        <taxon>Spermatophyta</taxon>
        <taxon>Magnoliopsida</taxon>
        <taxon>eudicotyledons</taxon>
        <taxon>Gunneridae</taxon>
        <taxon>Pentapetalae</taxon>
        <taxon>asterids</taxon>
        <taxon>lamiids</taxon>
        <taxon>Lamiales</taxon>
        <taxon>Orobanchaceae</taxon>
        <taxon>Pedicularideae</taxon>
        <taxon>Castillejinae</taxon>
        <taxon>Castilleja</taxon>
    </lineage>
</organism>
<keyword evidence="7" id="KW-0862">Zinc</keyword>